<dbReference type="Pfam" id="PF01266">
    <property type="entry name" value="DAO"/>
    <property type="match status" value="1"/>
</dbReference>
<dbReference type="OrthoDB" id="429143at2759"/>
<name>A0A9N9YH93_9HYPO</name>
<reference evidence="3" key="1">
    <citation type="submission" date="2021-10" db="EMBL/GenBank/DDBJ databases">
        <authorList>
            <person name="Piombo E."/>
        </authorList>
    </citation>
    <scope>NUCLEOTIDE SEQUENCE</scope>
</reference>
<dbReference type="SUPFAM" id="SSF51905">
    <property type="entry name" value="FAD/NAD(P)-binding domain"/>
    <property type="match status" value="1"/>
</dbReference>
<proteinExistence type="predicted"/>
<feature type="region of interest" description="Disordered" evidence="1">
    <location>
        <begin position="1"/>
        <end position="30"/>
    </location>
</feature>
<organism evidence="3 4">
    <name type="scientific">Clonostachys rhizophaga</name>
    <dbReference type="NCBI Taxonomy" id="160324"/>
    <lineage>
        <taxon>Eukaryota</taxon>
        <taxon>Fungi</taxon>
        <taxon>Dikarya</taxon>
        <taxon>Ascomycota</taxon>
        <taxon>Pezizomycotina</taxon>
        <taxon>Sordariomycetes</taxon>
        <taxon>Hypocreomycetidae</taxon>
        <taxon>Hypocreales</taxon>
        <taxon>Bionectriaceae</taxon>
        <taxon>Clonostachys</taxon>
    </lineage>
</organism>
<evidence type="ECO:0000313" key="3">
    <source>
        <dbReference type="EMBL" id="CAH0023648.1"/>
    </source>
</evidence>
<gene>
    <name evidence="3" type="ORF">CRHIZ90672A_00000053</name>
</gene>
<evidence type="ECO:0000256" key="1">
    <source>
        <dbReference type="SAM" id="MobiDB-lite"/>
    </source>
</evidence>
<dbReference type="EMBL" id="CABFNQ020000694">
    <property type="protein sequence ID" value="CAH0023648.1"/>
    <property type="molecule type" value="Genomic_DNA"/>
</dbReference>
<dbReference type="InterPro" id="IPR036188">
    <property type="entry name" value="FAD/NAD-bd_sf"/>
</dbReference>
<dbReference type="Proteomes" id="UP000696573">
    <property type="component" value="Unassembled WGS sequence"/>
</dbReference>
<keyword evidence="4" id="KW-1185">Reference proteome</keyword>
<protein>
    <recommendedName>
        <fullName evidence="2">FAD dependent oxidoreductase domain-containing protein</fullName>
    </recommendedName>
</protein>
<dbReference type="PANTHER" id="PTHR13847:SF279">
    <property type="entry name" value="FAD DEPENDENT OXIDOREDUCTASE DOMAIN-CONTAINING PROTEIN-RELATED"/>
    <property type="match status" value="1"/>
</dbReference>
<dbReference type="PANTHER" id="PTHR13847">
    <property type="entry name" value="SARCOSINE DEHYDROGENASE-RELATED"/>
    <property type="match status" value="1"/>
</dbReference>
<sequence>MQQSPPPIQGPTTDSFWHSSPHALDNHRTSPDIPTEVDICVIGAGFAGASTVHHILDICNSQGQPRPRILILEARQACSGATGRNAIISAHTLEASQMSHYQRIITGGHIKPDPCHRPSSLAVINGIKVAAECAAFEAQNLSAVKKFVEDEGIDCEFTLTRAVDALMSDAVCDKVMASVDMLRRNNVPVISDVHFAKGSDAEVLSGVKGVKGCISYSAGHLFPYKLTLQLLSRAIDAGVNLQTHTPVLSVAEQADADGFITVTTSRGSVKARNVVYATNAYTSSLLPEFAGKIIPVRGMCSHISPTKKPAPHLPSTYIIRWSDTNYDYLIPRLDGSIILGGARSTFYQDLDSWYNNVDDGQLIEAGKSHFDGYMQRVFRGWEDSGAYTSKLWTGIMGYSSDLMPCIGAVPGKKQQFIVAGFTGHGMPQIFLAAKGIASMIIDNADFQSTGIPAVYQVTRSRLDSKQNSVIQSWETEHGSATAFSKL</sequence>
<dbReference type="Gene3D" id="3.50.50.60">
    <property type="entry name" value="FAD/NAD(P)-binding domain"/>
    <property type="match status" value="1"/>
</dbReference>
<feature type="domain" description="FAD dependent oxidoreductase" evidence="2">
    <location>
        <begin position="38"/>
        <end position="438"/>
    </location>
</feature>
<evidence type="ECO:0000313" key="4">
    <source>
        <dbReference type="Proteomes" id="UP000696573"/>
    </source>
</evidence>
<accession>A0A9N9YH93</accession>
<dbReference type="InterPro" id="IPR006076">
    <property type="entry name" value="FAD-dep_OxRdtase"/>
</dbReference>
<dbReference type="Gene3D" id="3.30.9.10">
    <property type="entry name" value="D-Amino Acid Oxidase, subunit A, domain 2"/>
    <property type="match status" value="1"/>
</dbReference>
<dbReference type="AlphaFoldDB" id="A0A9N9YH93"/>
<comment type="caution">
    <text evidence="3">The sequence shown here is derived from an EMBL/GenBank/DDBJ whole genome shotgun (WGS) entry which is preliminary data.</text>
</comment>
<evidence type="ECO:0000259" key="2">
    <source>
        <dbReference type="Pfam" id="PF01266"/>
    </source>
</evidence>
<dbReference type="GO" id="GO:0005737">
    <property type="term" value="C:cytoplasm"/>
    <property type="evidence" value="ECO:0007669"/>
    <property type="project" value="TreeGrafter"/>
</dbReference>